<evidence type="ECO:0000313" key="1">
    <source>
        <dbReference type="EMBL" id="MBA9057397.1"/>
    </source>
</evidence>
<protein>
    <submittedName>
        <fullName evidence="1">Uncharacterized protein</fullName>
    </submittedName>
</protein>
<keyword evidence="2" id="KW-1185">Reference proteome</keyword>
<accession>A0A7W3NVH4</accession>
<dbReference type="GeneID" id="93977852"/>
<sequence length="104" mass="10538">MSKLGAARWVAVALAGCGVGIGAAWSVPALADQPSERLAPQYRLVIGEFGTQARAYCPSGYTVTGGGFSGTAPATNSVPLGDLSGWYAQSSEGVRTWAVCVSNG</sequence>
<comment type="caution">
    <text evidence="1">The sequence shown here is derived from an EMBL/GenBank/DDBJ whole genome shotgun (WGS) entry which is preliminary data.</text>
</comment>
<gene>
    <name evidence="1" type="ORF">HDA42_006575</name>
</gene>
<dbReference type="RefSeq" id="WP_128792720.1">
    <property type="nucleotide sequence ID" value="NZ_BAAAHW010000028.1"/>
</dbReference>
<reference evidence="1 2" key="1">
    <citation type="submission" date="2020-08" db="EMBL/GenBank/DDBJ databases">
        <title>Sequencing the genomes of 1000 actinobacteria strains.</title>
        <authorList>
            <person name="Klenk H.-P."/>
        </authorList>
    </citation>
    <scope>NUCLEOTIDE SEQUENCE [LARGE SCALE GENOMIC DNA]</scope>
    <source>
        <strain evidence="1 2">DSM 41827</strain>
    </source>
</reference>
<evidence type="ECO:0000313" key="2">
    <source>
        <dbReference type="Proteomes" id="UP000577386"/>
    </source>
</evidence>
<dbReference type="EMBL" id="JACJIJ010000002">
    <property type="protein sequence ID" value="MBA9057397.1"/>
    <property type="molecule type" value="Genomic_DNA"/>
</dbReference>
<name>A0A7W3NVH4_STRMR</name>
<dbReference type="AlphaFoldDB" id="A0A7W3NVH4"/>
<organism evidence="1 2">
    <name type="scientific">Streptomyces murinus</name>
    <dbReference type="NCBI Taxonomy" id="33900"/>
    <lineage>
        <taxon>Bacteria</taxon>
        <taxon>Bacillati</taxon>
        <taxon>Actinomycetota</taxon>
        <taxon>Actinomycetes</taxon>
        <taxon>Kitasatosporales</taxon>
        <taxon>Streptomycetaceae</taxon>
        <taxon>Streptomyces</taxon>
    </lineage>
</organism>
<dbReference type="Proteomes" id="UP000577386">
    <property type="component" value="Unassembled WGS sequence"/>
</dbReference>
<proteinExistence type="predicted"/>